<evidence type="ECO:0000256" key="8">
    <source>
        <dbReference type="ARBA" id="ARBA00023136"/>
    </source>
</evidence>
<dbReference type="Proteomes" id="UP000536275">
    <property type="component" value="Unassembled WGS sequence"/>
</dbReference>
<evidence type="ECO:0000256" key="10">
    <source>
        <dbReference type="SAM" id="Phobius"/>
    </source>
</evidence>
<keyword evidence="7 10" id="KW-1133">Transmembrane helix</keyword>
<proteinExistence type="inferred from homology"/>
<keyword evidence="3" id="KW-0813">Transport</keyword>
<keyword evidence="6" id="KW-0256">Endoplasmic reticulum</keyword>
<feature type="transmembrane region" description="Helical" evidence="10">
    <location>
        <begin position="205"/>
        <end position="221"/>
    </location>
</feature>
<keyword evidence="8 10" id="KW-0472">Membrane</keyword>
<evidence type="ECO:0000256" key="3">
    <source>
        <dbReference type="ARBA" id="ARBA00022448"/>
    </source>
</evidence>
<dbReference type="PANTHER" id="PTHR10778">
    <property type="entry name" value="SOLUTE CARRIER FAMILY 35 MEMBER B"/>
    <property type="match status" value="1"/>
</dbReference>
<feature type="transmembrane region" description="Helical" evidence="10">
    <location>
        <begin position="280"/>
        <end position="301"/>
    </location>
</feature>
<protein>
    <recommendedName>
        <fullName evidence="9">UDP-galactose transporter homolog 1</fullName>
    </recommendedName>
</protein>
<feature type="transmembrane region" description="Helical" evidence="10">
    <location>
        <begin position="21"/>
        <end position="42"/>
    </location>
</feature>
<feature type="transmembrane region" description="Helical" evidence="10">
    <location>
        <begin position="173"/>
        <end position="193"/>
    </location>
</feature>
<dbReference type="SUPFAM" id="SSF103481">
    <property type="entry name" value="Multidrug resistance efflux transporter EmrE"/>
    <property type="match status" value="1"/>
</dbReference>
<dbReference type="SMR" id="A0A8H6F4K0"/>
<evidence type="ECO:0000256" key="9">
    <source>
        <dbReference type="ARBA" id="ARBA00041103"/>
    </source>
</evidence>
<accession>A0A8H6F4K0</accession>
<name>A0A8H6F4K0_CANAX</name>
<comment type="similarity">
    <text evidence="2">Belongs to the nucleotide-sugar transporter family. SLC35B subfamily.</text>
</comment>
<evidence type="ECO:0000256" key="5">
    <source>
        <dbReference type="ARBA" id="ARBA00022692"/>
    </source>
</evidence>
<dbReference type="EMBL" id="JABWAD010000021">
    <property type="protein sequence ID" value="KAF6071160.1"/>
    <property type="molecule type" value="Genomic_DNA"/>
</dbReference>
<comment type="caution">
    <text evidence="11">The sequence shown here is derived from an EMBL/GenBank/DDBJ whole genome shotgun (WGS) entry which is preliminary data.</text>
</comment>
<feature type="transmembrane region" description="Helical" evidence="10">
    <location>
        <begin position="117"/>
        <end position="136"/>
    </location>
</feature>
<evidence type="ECO:0000256" key="7">
    <source>
        <dbReference type="ARBA" id="ARBA00022989"/>
    </source>
</evidence>
<dbReference type="InterPro" id="IPR013657">
    <property type="entry name" value="SCL35B1-4/HUT1"/>
</dbReference>
<evidence type="ECO:0000256" key="6">
    <source>
        <dbReference type="ARBA" id="ARBA00022824"/>
    </source>
</evidence>
<evidence type="ECO:0000256" key="2">
    <source>
        <dbReference type="ARBA" id="ARBA00010694"/>
    </source>
</evidence>
<dbReference type="PANTHER" id="PTHR10778:SF10">
    <property type="entry name" value="SOLUTE CARRIER FAMILY 35 MEMBER B1"/>
    <property type="match status" value="1"/>
</dbReference>
<dbReference type="InterPro" id="IPR037185">
    <property type="entry name" value="EmrE-like"/>
</dbReference>
<dbReference type="Pfam" id="PF08449">
    <property type="entry name" value="UAA"/>
    <property type="match status" value="1"/>
</dbReference>
<organism evidence="11 12">
    <name type="scientific">Candida albicans</name>
    <name type="common">Yeast</name>
    <dbReference type="NCBI Taxonomy" id="5476"/>
    <lineage>
        <taxon>Eukaryota</taxon>
        <taxon>Fungi</taxon>
        <taxon>Dikarya</taxon>
        <taxon>Ascomycota</taxon>
        <taxon>Saccharomycotina</taxon>
        <taxon>Pichiomycetes</taxon>
        <taxon>Debaryomycetaceae</taxon>
        <taxon>Candida/Lodderomyces clade</taxon>
        <taxon>Candida</taxon>
    </lineage>
</organism>
<dbReference type="GO" id="GO:0000139">
    <property type="term" value="C:Golgi membrane"/>
    <property type="evidence" value="ECO:0007669"/>
    <property type="project" value="TreeGrafter"/>
</dbReference>
<feature type="transmembrane region" description="Helical" evidence="10">
    <location>
        <begin position="62"/>
        <end position="82"/>
    </location>
</feature>
<feature type="transmembrane region" description="Helical" evidence="10">
    <location>
        <begin position="242"/>
        <end position="260"/>
    </location>
</feature>
<evidence type="ECO:0000313" key="12">
    <source>
        <dbReference type="Proteomes" id="UP000536275"/>
    </source>
</evidence>
<reference evidence="11 12" key="1">
    <citation type="submission" date="2020-03" db="EMBL/GenBank/DDBJ databases">
        <title>FDA dAtabase for Regulatory Grade micrObial Sequences (FDA-ARGOS): Supporting development and validation of Infectious Disease Dx tests.</title>
        <authorList>
            <person name="Campos J."/>
            <person name="Goldberg B."/>
            <person name="Tallon L."/>
            <person name="Sadzewicz L."/>
            <person name="Vavikolanu K."/>
            <person name="Mehta A."/>
            <person name="Aluvathingal J."/>
            <person name="Nadendla S."/>
            <person name="Nandy P."/>
            <person name="Geyer C."/>
            <person name="Yan Y."/>
            <person name="Sichtig H."/>
        </authorList>
    </citation>
    <scope>NUCLEOTIDE SEQUENCE [LARGE SCALE GENOMIC DNA]</scope>
    <source>
        <strain evidence="11 12">FDAARGOS_656</strain>
    </source>
</reference>
<gene>
    <name evidence="11" type="ORF">FOB64_001567</name>
</gene>
<dbReference type="GO" id="GO:0005459">
    <property type="term" value="F:UDP-galactose transmembrane transporter activity"/>
    <property type="evidence" value="ECO:0007669"/>
    <property type="project" value="EnsemblFungi"/>
</dbReference>
<feature type="transmembrane region" description="Helical" evidence="10">
    <location>
        <begin position="334"/>
        <end position="353"/>
    </location>
</feature>
<keyword evidence="4" id="KW-0762">Sugar transport</keyword>
<dbReference type="AlphaFoldDB" id="A0A8H6F4K0"/>
<comment type="subcellular location">
    <subcellularLocation>
        <location evidence="1">Endoplasmic reticulum membrane</location>
        <topology evidence="1">Multi-pass membrane protein</topology>
    </subcellularLocation>
</comment>
<dbReference type="GO" id="GO:0005789">
    <property type="term" value="C:endoplasmic reticulum membrane"/>
    <property type="evidence" value="ECO:0007669"/>
    <property type="project" value="UniProtKB-SubCell"/>
</dbReference>
<dbReference type="GO" id="GO:0120112">
    <property type="term" value="P:UDP-glucose transmembrane transport into endoplasmic reticulum"/>
    <property type="evidence" value="ECO:0007669"/>
    <property type="project" value="EnsemblFungi"/>
</dbReference>
<dbReference type="GO" id="GO:0005460">
    <property type="term" value="F:UDP-glucose transmembrane transporter activity"/>
    <property type="evidence" value="ECO:0007669"/>
    <property type="project" value="TreeGrafter"/>
</dbReference>
<evidence type="ECO:0000313" key="11">
    <source>
        <dbReference type="EMBL" id="KAF6071160.1"/>
    </source>
</evidence>
<feature type="transmembrane region" description="Helical" evidence="10">
    <location>
        <begin position="308"/>
        <end position="328"/>
    </location>
</feature>
<keyword evidence="5 10" id="KW-0812">Transmembrane</keyword>
<feature type="transmembrane region" description="Helical" evidence="10">
    <location>
        <begin position="148"/>
        <end position="166"/>
    </location>
</feature>
<sequence length="370" mass="41894">MTTQKQHQQQHHLQSGQEKNKALTLIICVCGLYGTFLTWSILQERINTKPYGDNNEYFKAPIIINLIQALFASIIGFIYNYVTTTTTSTKTTTKTKTKTNSNPFSIFFTNGKQNCNVLKFMILISITSSIASPIGYKSLKHLDYLAYLLAKSCKLIPVMIVHFIFYQTKFPNYKYLVAGLVTLGVILFTMAHVTTKTKINDGNTLLGLTYLIGSMILDGLTNSTQDQLFKLPLENKLTSGKLMSLLNLFIFIWTSLYTIIFHKYEIDYTINFINNYPELLIDIIGFAICGAIGQVFIFIILEKFDSIILITATVTRKMLSMILSVILFGHHLSWEQWVGVGLVFGGIGLEAFIKFKQQSQQKMKIKSKVA</sequence>
<evidence type="ECO:0000256" key="1">
    <source>
        <dbReference type="ARBA" id="ARBA00004477"/>
    </source>
</evidence>
<evidence type="ECO:0000256" key="4">
    <source>
        <dbReference type="ARBA" id="ARBA00022597"/>
    </source>
</evidence>